<dbReference type="InterPro" id="IPR050515">
    <property type="entry name" value="Beta-lactam/transpept"/>
</dbReference>
<feature type="compositionally biased region" description="Gly residues" evidence="4">
    <location>
        <begin position="134"/>
        <end position="156"/>
    </location>
</feature>
<dbReference type="Gene3D" id="3.30.450.330">
    <property type="match status" value="1"/>
</dbReference>
<sequence>MTRRPGRGPAGPSAGRKRGSDGSGRPGTKGGAARRPSRGGTVPPPPKEAPRKEAPRKEAPRKEAPRKPKETKPKETSRKPKEAPRKAAPAQKKPPAKSTPPKGTPVKGASVKGASVKGVVKGRVSGTARSGPAGKPGNGAGRRGPGGGGPSGGGPGRRPPGRGPRTRAPFHRRDPLKRLNIGLLVIAFVLSLFAGRLVQLQTIESGKYTEQAMRQRLQRIDLPAIRGDITDAQGHPLAMTVEARAIYADPSLIKAEKRQPIVNALAPTLGLNPATLMQKISRTGTRFVYLAHGVRPDQARLIRSWNLPGIGTWPEYRREYPNESLAAGVIGFVNDTGNGAAGLESSLNDVLAGRDGRQWVEISPEGQHIPMGKDQKLPSVPGRDLRLTLQRDLQFMAQRAIEKQVRASRAKSGSVIVMEPRTGRLLAMASAPGFDPNRYTRSDRRLWGSPLVQEAYEPGSTGKVVTAAAVMEHGGVTPQTPYTVPDRIKKYDTVFGDSHRHPPERLTFAGVLATSSNVGTILASQSISSQRLYGTLREFGFGRKTGLPLPGETAGLLKPPSQWSGTDHYSIAFGQTLSVNAVQMASVYATIANGGVRVAPTLVEGTVGEDDKFTPAPAPERRQVISAKTARQISDMLEGVTTEEGTAPKAQIPGYRVAGKTGTAQMVNPRCGCYKGGGYVASFAGFAPADDPRLVVQVVLRDPKRGSHYGGDAAAPVFRDVMGFALQSQRIPPTGSRPPTVQIHARD</sequence>
<evidence type="ECO:0000259" key="6">
    <source>
        <dbReference type="Pfam" id="PF00905"/>
    </source>
</evidence>
<feature type="transmembrane region" description="Helical" evidence="5">
    <location>
        <begin position="179"/>
        <end position="198"/>
    </location>
</feature>
<evidence type="ECO:0000313" key="9">
    <source>
        <dbReference type="Proteomes" id="UP000262882"/>
    </source>
</evidence>
<dbReference type="AlphaFoldDB" id="A0A372GJE1"/>
<keyword evidence="5" id="KW-1133">Transmembrane helix</keyword>
<dbReference type="InterPro" id="IPR005311">
    <property type="entry name" value="PBP_dimer"/>
</dbReference>
<evidence type="ECO:0000313" key="8">
    <source>
        <dbReference type="EMBL" id="RFS85312.1"/>
    </source>
</evidence>
<name>A0A372GJE1_9ACTN</name>
<comment type="subcellular location">
    <subcellularLocation>
        <location evidence="1">Membrane</location>
    </subcellularLocation>
</comment>
<dbReference type="Pfam" id="PF00905">
    <property type="entry name" value="Transpeptidase"/>
    <property type="match status" value="1"/>
</dbReference>
<feature type="compositionally biased region" description="Basic and acidic residues" evidence="4">
    <location>
        <begin position="48"/>
        <end position="85"/>
    </location>
</feature>
<evidence type="ECO:0000256" key="4">
    <source>
        <dbReference type="SAM" id="MobiDB-lite"/>
    </source>
</evidence>
<dbReference type="SUPFAM" id="SSF56519">
    <property type="entry name" value="Penicillin binding protein dimerisation domain"/>
    <property type="match status" value="1"/>
</dbReference>
<dbReference type="InterPro" id="IPR036138">
    <property type="entry name" value="PBP_dimer_sf"/>
</dbReference>
<dbReference type="PANTHER" id="PTHR30627">
    <property type="entry name" value="PEPTIDOGLYCAN D,D-TRANSPEPTIDASE"/>
    <property type="match status" value="1"/>
</dbReference>
<keyword evidence="5" id="KW-0812">Transmembrane</keyword>
<keyword evidence="3 5" id="KW-0472">Membrane</keyword>
<evidence type="ECO:0000259" key="7">
    <source>
        <dbReference type="Pfam" id="PF03717"/>
    </source>
</evidence>
<proteinExistence type="inferred from homology"/>
<comment type="similarity">
    <text evidence="2">Belongs to the transpeptidase family.</text>
</comment>
<feature type="compositionally biased region" description="Gly residues" evidence="4">
    <location>
        <begin position="21"/>
        <end position="30"/>
    </location>
</feature>
<dbReference type="GO" id="GO:0008658">
    <property type="term" value="F:penicillin binding"/>
    <property type="evidence" value="ECO:0007669"/>
    <property type="project" value="InterPro"/>
</dbReference>
<organism evidence="8 9">
    <name type="scientific">Actinomadura spongiicola</name>
    <dbReference type="NCBI Taxonomy" id="2303421"/>
    <lineage>
        <taxon>Bacteria</taxon>
        <taxon>Bacillati</taxon>
        <taxon>Actinomycetota</taxon>
        <taxon>Actinomycetes</taxon>
        <taxon>Streptosporangiales</taxon>
        <taxon>Thermomonosporaceae</taxon>
        <taxon>Actinomadura</taxon>
    </lineage>
</organism>
<dbReference type="EMBL" id="QVNQ01000003">
    <property type="protein sequence ID" value="RFS85312.1"/>
    <property type="molecule type" value="Genomic_DNA"/>
</dbReference>
<feature type="region of interest" description="Disordered" evidence="4">
    <location>
        <begin position="1"/>
        <end position="173"/>
    </location>
</feature>
<keyword evidence="8" id="KW-0808">Transferase</keyword>
<dbReference type="SUPFAM" id="SSF56601">
    <property type="entry name" value="beta-lactamase/transpeptidase-like"/>
    <property type="match status" value="1"/>
</dbReference>
<dbReference type="Gene3D" id="3.90.1310.10">
    <property type="entry name" value="Penicillin-binding protein 2a (Domain 2)"/>
    <property type="match status" value="1"/>
</dbReference>
<feature type="compositionally biased region" description="Low complexity" evidence="4">
    <location>
        <begin position="106"/>
        <end position="133"/>
    </location>
</feature>
<dbReference type="GO" id="GO:0071555">
    <property type="term" value="P:cell wall organization"/>
    <property type="evidence" value="ECO:0007669"/>
    <property type="project" value="TreeGrafter"/>
</dbReference>
<evidence type="ECO:0000256" key="1">
    <source>
        <dbReference type="ARBA" id="ARBA00004370"/>
    </source>
</evidence>
<dbReference type="GO" id="GO:0016740">
    <property type="term" value="F:transferase activity"/>
    <property type="evidence" value="ECO:0007669"/>
    <property type="project" value="UniProtKB-KW"/>
</dbReference>
<dbReference type="Proteomes" id="UP000262882">
    <property type="component" value="Unassembled WGS sequence"/>
</dbReference>
<keyword evidence="9" id="KW-1185">Reference proteome</keyword>
<evidence type="ECO:0000256" key="5">
    <source>
        <dbReference type="SAM" id="Phobius"/>
    </source>
</evidence>
<dbReference type="InterPro" id="IPR001460">
    <property type="entry name" value="PCN-bd_Tpept"/>
</dbReference>
<dbReference type="PANTHER" id="PTHR30627:SF1">
    <property type="entry name" value="PEPTIDOGLYCAN D,D-TRANSPEPTIDASE FTSI"/>
    <property type="match status" value="1"/>
</dbReference>
<dbReference type="OrthoDB" id="9766847at2"/>
<feature type="domain" description="Penicillin-binding protein dimerisation" evidence="7">
    <location>
        <begin position="222"/>
        <end position="369"/>
    </location>
</feature>
<dbReference type="Pfam" id="PF03717">
    <property type="entry name" value="PBP_dimer"/>
    <property type="match status" value="1"/>
</dbReference>
<comment type="caution">
    <text evidence="8">The sequence shown here is derived from an EMBL/GenBank/DDBJ whole genome shotgun (WGS) entry which is preliminary data.</text>
</comment>
<dbReference type="GO" id="GO:0005886">
    <property type="term" value="C:plasma membrane"/>
    <property type="evidence" value="ECO:0007669"/>
    <property type="project" value="TreeGrafter"/>
</dbReference>
<dbReference type="InterPro" id="IPR012338">
    <property type="entry name" value="Beta-lactam/transpept-like"/>
</dbReference>
<gene>
    <name evidence="8" type="ORF">D0T12_09675</name>
</gene>
<feature type="domain" description="Penicillin-binding protein transpeptidase" evidence="6">
    <location>
        <begin position="413"/>
        <end position="722"/>
    </location>
</feature>
<evidence type="ECO:0000256" key="2">
    <source>
        <dbReference type="ARBA" id="ARBA00007171"/>
    </source>
</evidence>
<evidence type="ECO:0000256" key="3">
    <source>
        <dbReference type="ARBA" id="ARBA00023136"/>
    </source>
</evidence>
<dbReference type="Gene3D" id="3.40.710.10">
    <property type="entry name" value="DD-peptidase/beta-lactamase superfamily"/>
    <property type="match status" value="1"/>
</dbReference>
<dbReference type="Gene3D" id="1.10.150.770">
    <property type="match status" value="1"/>
</dbReference>
<accession>A0A372GJE1</accession>
<protein>
    <submittedName>
        <fullName evidence="8">Peptidoglycan glycosyltransferase</fullName>
    </submittedName>
</protein>
<reference evidence="8 9" key="1">
    <citation type="submission" date="2018-08" db="EMBL/GenBank/DDBJ databases">
        <title>Actinomadura spongicola sp. nov., isolated from marine sponge Leucetta chagosensis.</title>
        <authorList>
            <person name="Li L."/>
            <person name="Lin H.W."/>
        </authorList>
    </citation>
    <scope>NUCLEOTIDE SEQUENCE [LARGE SCALE GENOMIC DNA]</scope>
    <source>
        <strain evidence="8 9">LHW52907</strain>
    </source>
</reference>